<dbReference type="EMBL" id="VSKL01000002">
    <property type="protein sequence ID" value="TYB73219.1"/>
    <property type="molecule type" value="Genomic_DNA"/>
</dbReference>
<reference evidence="2 3" key="1">
    <citation type="submission" date="2019-08" db="EMBL/GenBank/DDBJ databases">
        <title>Genomes of Antarctic Bizionia species.</title>
        <authorList>
            <person name="Bowman J.P."/>
        </authorList>
    </citation>
    <scope>NUCLEOTIDE SEQUENCE [LARGE SCALE GENOMIC DNA]</scope>
    <source>
        <strain evidence="2 3">APA-1</strain>
    </source>
</reference>
<organism evidence="2 3">
    <name type="scientific">Bizionia algoritergicola</name>
    <dbReference type="NCBI Taxonomy" id="291187"/>
    <lineage>
        <taxon>Bacteria</taxon>
        <taxon>Pseudomonadati</taxon>
        <taxon>Bacteroidota</taxon>
        <taxon>Flavobacteriia</taxon>
        <taxon>Flavobacteriales</taxon>
        <taxon>Flavobacteriaceae</taxon>
        <taxon>Bizionia</taxon>
    </lineage>
</organism>
<keyword evidence="1" id="KW-0732">Signal</keyword>
<dbReference type="Pfam" id="PF20205">
    <property type="entry name" value="DUF6567"/>
    <property type="match status" value="1"/>
</dbReference>
<gene>
    <name evidence="2" type="ORF">ES675_06030</name>
</gene>
<evidence type="ECO:0000313" key="2">
    <source>
        <dbReference type="EMBL" id="TYB73219.1"/>
    </source>
</evidence>
<protein>
    <recommendedName>
        <fullName evidence="4">Heavy metal-binding domain-containing protein</fullName>
    </recommendedName>
</protein>
<name>A0A5D0QWH6_9FLAO</name>
<dbReference type="OrthoDB" id="1450304at2"/>
<feature type="chain" id="PRO_5023071943" description="Heavy metal-binding domain-containing protein" evidence="1">
    <location>
        <begin position="24"/>
        <end position="117"/>
    </location>
</feature>
<evidence type="ECO:0008006" key="4">
    <source>
        <dbReference type="Google" id="ProtNLM"/>
    </source>
</evidence>
<dbReference type="Proteomes" id="UP000324358">
    <property type="component" value="Unassembled WGS sequence"/>
</dbReference>
<dbReference type="AlphaFoldDB" id="A0A5D0QWH6"/>
<proteinExistence type="predicted"/>
<sequence length="117" mass="12453">MKKIILCLAVVSLFASCRSSLHHGGFNQINQTQTILSSANFTVLGSFKGMATEKIVTGNITNKEGIISQAKANMLANAKAAGVELVGSRTLVNVSVDIIETKKRISATISAEIIEFK</sequence>
<evidence type="ECO:0000313" key="3">
    <source>
        <dbReference type="Proteomes" id="UP000324358"/>
    </source>
</evidence>
<evidence type="ECO:0000256" key="1">
    <source>
        <dbReference type="SAM" id="SignalP"/>
    </source>
</evidence>
<dbReference type="RefSeq" id="WP_066252848.1">
    <property type="nucleotide sequence ID" value="NZ_VSKL01000002.1"/>
</dbReference>
<keyword evidence="3" id="KW-1185">Reference proteome</keyword>
<accession>A0A5D0QWH6</accession>
<dbReference type="PROSITE" id="PS51257">
    <property type="entry name" value="PROKAR_LIPOPROTEIN"/>
    <property type="match status" value="1"/>
</dbReference>
<dbReference type="InterPro" id="IPR046697">
    <property type="entry name" value="DUF6567"/>
</dbReference>
<feature type="signal peptide" evidence="1">
    <location>
        <begin position="1"/>
        <end position="23"/>
    </location>
</feature>
<comment type="caution">
    <text evidence="2">The sequence shown here is derived from an EMBL/GenBank/DDBJ whole genome shotgun (WGS) entry which is preliminary data.</text>
</comment>